<evidence type="ECO:0000313" key="1">
    <source>
        <dbReference type="EMBL" id="MBB5209811.1"/>
    </source>
</evidence>
<dbReference type="PANTHER" id="PTHR32305:SF15">
    <property type="entry name" value="PROTEIN RHSA-RELATED"/>
    <property type="match status" value="1"/>
</dbReference>
<name>A0A7W8G153_9GAMM</name>
<accession>A0A7W8G153</accession>
<gene>
    <name evidence="1" type="ORF">HNQ52_003385</name>
</gene>
<proteinExistence type="predicted"/>
<dbReference type="RefSeq" id="WP_183962465.1">
    <property type="nucleotide sequence ID" value="NZ_JACHHP010000010.1"/>
</dbReference>
<comment type="caution">
    <text evidence="1">The sequence shown here is derived from an EMBL/GenBank/DDBJ whole genome shotgun (WGS) entry which is preliminary data.</text>
</comment>
<organism evidence="1 2">
    <name type="scientific">Chiayiivirga flava</name>
    <dbReference type="NCBI Taxonomy" id="659595"/>
    <lineage>
        <taxon>Bacteria</taxon>
        <taxon>Pseudomonadati</taxon>
        <taxon>Pseudomonadota</taxon>
        <taxon>Gammaproteobacteria</taxon>
        <taxon>Lysobacterales</taxon>
        <taxon>Lysobacteraceae</taxon>
        <taxon>Chiayiivirga</taxon>
    </lineage>
</organism>
<dbReference type="NCBIfam" id="TIGR01643">
    <property type="entry name" value="YD_repeat_2x"/>
    <property type="match status" value="1"/>
</dbReference>
<dbReference type="InterPro" id="IPR031325">
    <property type="entry name" value="RHS_repeat"/>
</dbReference>
<dbReference type="InterPro" id="IPR006530">
    <property type="entry name" value="YD"/>
</dbReference>
<feature type="non-terminal residue" evidence="1">
    <location>
        <position position="2253"/>
    </location>
</feature>
<dbReference type="Gene3D" id="2.180.10.10">
    <property type="entry name" value="RHS repeat-associated core"/>
    <property type="match status" value="3"/>
</dbReference>
<keyword evidence="2" id="KW-1185">Reference proteome</keyword>
<dbReference type="Proteomes" id="UP000521199">
    <property type="component" value="Unassembled WGS sequence"/>
</dbReference>
<reference evidence="1 2" key="1">
    <citation type="submission" date="2020-08" db="EMBL/GenBank/DDBJ databases">
        <title>Genomic Encyclopedia of Type Strains, Phase IV (KMG-IV): sequencing the most valuable type-strain genomes for metagenomic binning, comparative biology and taxonomic classification.</title>
        <authorList>
            <person name="Goeker M."/>
        </authorList>
    </citation>
    <scope>NUCLEOTIDE SEQUENCE [LARGE SCALE GENOMIC DNA]</scope>
    <source>
        <strain evidence="1 2">DSM 24163</strain>
    </source>
</reference>
<dbReference type="EMBL" id="JACHHP010000010">
    <property type="protein sequence ID" value="MBB5209811.1"/>
    <property type="molecule type" value="Genomic_DNA"/>
</dbReference>
<dbReference type="PANTHER" id="PTHR32305">
    <property type="match status" value="1"/>
</dbReference>
<dbReference type="Pfam" id="PF05593">
    <property type="entry name" value="RHS_repeat"/>
    <property type="match status" value="2"/>
</dbReference>
<sequence length="2253" mass="243793">MLPPGIVEGKVGSLSGAVSVDPSGAAGWSMALTPVPGVGGMTPGLGISYDGAGYGGLGLGFSLDAGGTISRCRSTLAQDGAHGPITWTQADPICWNGSRLEAVKGVHGGAGTEYRVPLDRNTRVVGLGATTSPYSGFAVYTPDGRVTLYGVLQPHQWTLEAMQWAQVDGERIPFAWHIARVRDEVTGNELRYRYTGEAVAQDGEITPRGHALSAIEYGINEKAGAAEPTRQVVFDYAPVQTLLGEAKPWEPVSAWVHQGYVAGQSYTRSTVLTRVTMQVRAQEQWDEVRHYRLGYEPVPDVYTKQLSTPDRLRLRALQECAPNATSAGATCLWPTLFEWSGLTEQAGGAVNPMVPMPGYAWDGASFYPLPPADQLQDTVYRRPSPGMEVKADLDGDGDIDMLVMPERMNTEVVPLQFWEYWQTDPNVHGAVATNVPAWSATPWTNRVGTVVPEAGSIHVLVDMNQSAPRAPEAVQHGHRRDDQSTATPGAWALNYDGTGGTDVLVGEPVTELAGATMDPPYGLGEATTIDRLYAQGSACENQGAMYQSTLDACQGELQRSEADYTAHPGFMKGLKVLRLARGATGGATGGSGGAVQFEQTSLGYRDGRPILWAQVLDMNGDALTDVMFCKADADYAAAAGKPLPMFYGPGMDPVNWVSGTLHYAMNAPGTGIDLSGGGVPVTTPGAAGEPVPCHAKDSYLVLDLDGTGTESLLHRTHGHVRQLQIAGIAPSVPDGVLEDPYPRDPDNAALDGYWPKLLKRVWADMPLGETYYHAFSWHPDTGVRERPTTLPYEQFMRWQQRGGNSTRRYSTHRAGEAADEDGGPNVGQWQGAITDWADPNDVMVGFGPSDLRLGDFNGDGLTDVLAVDQQACYVLQQGASPGDAPTPLNEGCSFRSVLEWGGDLVEQTYEKLAVFVYLNRGDGSFALGGSTRLWDTDLESDQAPDPGEMVVDGKVLKAVLEHLYWGVDLDPSLDLDGQQIDALHREAWTRATSATRRWRMEFGNSVIGDPNGDGLADLGYIKALFAPDGGWQGDSLSGTYTLEPVWRLSRHGGDLAEVDTPMGLDLKQLVPASVPTGWPGWQRDLVNRPTLWKDADDAAATVGPYEQQAYGLGVRLMQLDVNRDGQPELAFYDHVRGQYKLATPTAMSEPQPHLLTAVTDGLGARTELDYAPQWTLTTPSTPWTQDDVFVPYPLVRRPSAAAAVARLRSDTGQDDGDAPRYLTTQYLYGKTTADVRRGISLGIERSYSKQSVQTPSGPVNRMRLARYDVTPAYDEAFKAYPLAGTLRSETMMISGGPDDAVRISHGGQRHSAHAGKVGPTWYTRLDSSTASTFEIGADVPATAAGTLFECLADAYDGAGECTLGPQLSHQALNTSTTTIGYDDDGYGLVKFELVEAAGNTTLTERKYQHTDPADVLGKRYLLGLPTTEWVANEPTPGAGYTVRTVAHAYDGQGRLQQTTVEPQQAKYRHAQHYTYDAFGNLATHTLVADGQPASTTSYQYGASGAYPVSQSNALGHTTTTQWNEGCGVPECVTNALGHTQVSTLDPFCRTRGSQLFHGDTPLTRKTTIAFEEWQPDAVEGYPDREVLVTTAVEGGAKSYALANRVGQAQVAQSQGFGFEVYTQTTYDPLGRVLAVSLPTRVGEQPSGWTTTGYDSQGRVTLLTKPDGTQQATAYGRDPDPEKSQHYVATVTNEIGHSGSSTVNALGQVIHVDPPADPALPDVDLSMCYTYGAFGTLVEAAPCTATAAKSPTTLVYDDYGRLLQSHDGQAGVRTTRYDVLGRVDETEDALGQITKTRYDVLGRMIERIEAYGTPQAKSATWTYDAIAPGVLTEATNADGTVTESPLLDEHLRPAGSTTTVHGRTYTQRLSYDAWGRIASQSYPTLSLLAPVQTWNQYNALDQIVGLSVQQQTVWQPIAADVWGHLTEQRYGSETAPTVIATAAYDPLTGRLHEATVAQRTWHDADLFSDTPIERYTYDWYDHGLIRSRVQPSLTQPGQEQVDRFAYTPRGELQGWTTIGANQGVRHHTMAYDGFGNIVQSPNGSYAYEQEKLAQIKGPLGQIDYTYDGNGQVLTRTHAGGQTALTYDALNRVSGIDAPGSNQAVTYTADGTKVHVLDKASGRETVYLGAYQEERGGALGKTIVGRYALGPLHLTRTWQPDLSYTDQRSYTPPADHLGSTTLVTTEQGNVRDRRAYDTWGNEREPGDWNTFKAAPKDEVTLPITGYTGHHERKQFGATAAGISGLIDMHTRYYDP</sequence>
<dbReference type="InterPro" id="IPR050708">
    <property type="entry name" value="T6SS_VgrG/RHS"/>
</dbReference>
<protein>
    <submittedName>
        <fullName evidence="1">YD repeat-containing protein</fullName>
    </submittedName>
</protein>
<evidence type="ECO:0000313" key="2">
    <source>
        <dbReference type="Proteomes" id="UP000521199"/>
    </source>
</evidence>